<protein>
    <recommendedName>
        <fullName evidence="4">ZP domain-containing protein</fullName>
    </recommendedName>
</protein>
<dbReference type="PRINTS" id="PR00023">
    <property type="entry name" value="ZPELLUCIDA"/>
</dbReference>
<evidence type="ECO:0000313" key="5">
    <source>
        <dbReference type="EMBL" id="KAF6109495.1"/>
    </source>
</evidence>
<keyword evidence="3" id="KW-0325">Glycoprotein</keyword>
<evidence type="ECO:0000313" key="6">
    <source>
        <dbReference type="Proteomes" id="UP000664940"/>
    </source>
</evidence>
<dbReference type="InterPro" id="IPR055355">
    <property type="entry name" value="ZP-C"/>
</dbReference>
<dbReference type="Proteomes" id="UP000664940">
    <property type="component" value="Unassembled WGS sequence"/>
</dbReference>
<accession>A0A834E6C6</accession>
<keyword evidence="1" id="KW-0732">Signal</keyword>
<dbReference type="AlphaFoldDB" id="A0A834E6C6"/>
<dbReference type="PROSITE" id="PS51034">
    <property type="entry name" value="ZP_2"/>
    <property type="match status" value="1"/>
</dbReference>
<feature type="domain" description="ZP" evidence="4">
    <location>
        <begin position="1"/>
        <end position="117"/>
    </location>
</feature>
<proteinExistence type="predicted"/>
<sequence length="154" mass="17141">MSPQEGGRGPYYANQRKEVFLEATLHGPDRHLRLFVDTCVASPDPQDFTTVKYDLIRQGCIKDNTYVTLHSHGNTAKFKFDAFSFLSSYDVVYLQCKVAVCQAGDPSSRCSQGCVGQSQRSVGPVGATEERAEHFQMVGPLEIQRGTSRSKRFV</sequence>
<dbReference type="PANTHER" id="PTHR14002">
    <property type="entry name" value="ENDOGLIN/TGF-BETA RECEPTOR TYPE III"/>
    <property type="match status" value="1"/>
</dbReference>
<dbReference type="Pfam" id="PF00100">
    <property type="entry name" value="Zona_pellucida"/>
    <property type="match status" value="1"/>
</dbReference>
<evidence type="ECO:0000256" key="3">
    <source>
        <dbReference type="ARBA" id="ARBA00023180"/>
    </source>
</evidence>
<name>A0A834E6C6_9CHIR</name>
<organism evidence="5 6">
    <name type="scientific">Phyllostomus discolor</name>
    <name type="common">pale spear-nosed bat</name>
    <dbReference type="NCBI Taxonomy" id="89673"/>
    <lineage>
        <taxon>Eukaryota</taxon>
        <taxon>Metazoa</taxon>
        <taxon>Chordata</taxon>
        <taxon>Craniata</taxon>
        <taxon>Vertebrata</taxon>
        <taxon>Euteleostomi</taxon>
        <taxon>Mammalia</taxon>
        <taxon>Eutheria</taxon>
        <taxon>Laurasiatheria</taxon>
        <taxon>Chiroptera</taxon>
        <taxon>Yangochiroptera</taxon>
        <taxon>Phyllostomidae</taxon>
        <taxon>Phyllostominae</taxon>
        <taxon>Phyllostomus</taxon>
    </lineage>
</organism>
<dbReference type="PANTHER" id="PTHR14002:SF38">
    <property type="entry name" value="CUB AND ZONA PELLUCIDA-LIKE DOMAIN-CONTAINING PROTEIN 1"/>
    <property type="match status" value="1"/>
</dbReference>
<dbReference type="Gene3D" id="2.60.40.4100">
    <property type="entry name" value="Zona pellucida, ZP-C domain"/>
    <property type="match status" value="1"/>
</dbReference>
<evidence type="ECO:0000259" key="4">
    <source>
        <dbReference type="PROSITE" id="PS51034"/>
    </source>
</evidence>
<evidence type="ECO:0000256" key="1">
    <source>
        <dbReference type="ARBA" id="ARBA00022729"/>
    </source>
</evidence>
<reference evidence="5 6" key="1">
    <citation type="journal article" date="2020" name="Nature">
        <title>Six reference-quality genomes reveal evolution of bat adaptations.</title>
        <authorList>
            <person name="Jebb D."/>
            <person name="Huang Z."/>
            <person name="Pippel M."/>
            <person name="Hughes G.M."/>
            <person name="Lavrichenko K."/>
            <person name="Devanna P."/>
            <person name="Winkler S."/>
            <person name="Jermiin L.S."/>
            <person name="Skirmuntt E.C."/>
            <person name="Katzourakis A."/>
            <person name="Burkitt-Gray L."/>
            <person name="Ray D.A."/>
            <person name="Sullivan K.A.M."/>
            <person name="Roscito J.G."/>
            <person name="Kirilenko B.M."/>
            <person name="Davalos L.M."/>
            <person name="Corthals A.P."/>
            <person name="Power M.L."/>
            <person name="Jones G."/>
            <person name="Ransome R.D."/>
            <person name="Dechmann D.K.N."/>
            <person name="Locatelli A.G."/>
            <person name="Puechmaille S.J."/>
            <person name="Fedrigo O."/>
            <person name="Jarvis E.D."/>
            <person name="Hiller M."/>
            <person name="Vernes S.C."/>
            <person name="Myers E.W."/>
            <person name="Teeling E.C."/>
        </authorList>
    </citation>
    <scope>NUCLEOTIDE SEQUENCE [LARGE SCALE GENOMIC DNA]</scope>
    <source>
        <strain evidence="5">Bat1K_MPI-CBG_1</strain>
    </source>
</reference>
<comment type="caution">
    <text evidence="5">The sequence shown here is derived from an EMBL/GenBank/DDBJ whole genome shotgun (WGS) entry which is preliminary data.</text>
</comment>
<dbReference type="InterPro" id="IPR042235">
    <property type="entry name" value="ZP-C_dom"/>
</dbReference>
<keyword evidence="2" id="KW-1015">Disulfide bond</keyword>
<dbReference type="FunFam" id="2.60.40.4100:FF:000005">
    <property type="entry name" value="Deleted in malignant brain tumors 1"/>
    <property type="match status" value="1"/>
</dbReference>
<evidence type="ECO:0000256" key="2">
    <source>
        <dbReference type="ARBA" id="ARBA00023157"/>
    </source>
</evidence>
<dbReference type="InterPro" id="IPR001507">
    <property type="entry name" value="ZP_dom"/>
</dbReference>
<dbReference type="EMBL" id="JABVXQ010000005">
    <property type="protein sequence ID" value="KAF6109495.1"/>
    <property type="molecule type" value="Genomic_DNA"/>
</dbReference>
<dbReference type="InterPro" id="IPR048290">
    <property type="entry name" value="ZP_chr"/>
</dbReference>
<gene>
    <name evidence="5" type="ORF">HJG60_010769</name>
</gene>